<feature type="region of interest" description="Disordered" evidence="1">
    <location>
        <begin position="166"/>
        <end position="187"/>
    </location>
</feature>
<sequence length="200" mass="21762">MVKYDACSSLTIVQSTASKLGPLATWSSTMGSRVKIEFNISMRVGMESHVPAPSKGNTQQPLSPKNLGPSSADGYIVYSKGGPNTISNVQTLDPRLIEMGRSQLRVPRFRAANAESAILAMNVDRAKGEKAYLSVMQHITSLNQDITVLTQRRGKNMSVRFASNQVEVDRDPSTASKSTKLKSESLMVRRPAAPVRVEVP</sequence>
<dbReference type="Proteomes" id="UP000521943">
    <property type="component" value="Unassembled WGS sequence"/>
</dbReference>
<evidence type="ECO:0000256" key="1">
    <source>
        <dbReference type="SAM" id="MobiDB-lite"/>
    </source>
</evidence>
<evidence type="ECO:0000313" key="2">
    <source>
        <dbReference type="EMBL" id="KAF6745510.1"/>
    </source>
</evidence>
<comment type="caution">
    <text evidence="2">The sequence shown here is derived from an EMBL/GenBank/DDBJ whole genome shotgun (WGS) entry which is preliminary data.</text>
</comment>
<keyword evidence="3" id="KW-1185">Reference proteome</keyword>
<evidence type="ECO:0000313" key="3">
    <source>
        <dbReference type="Proteomes" id="UP000521943"/>
    </source>
</evidence>
<protein>
    <submittedName>
        <fullName evidence="2">Uncharacterized protein</fullName>
    </submittedName>
</protein>
<accession>A0A8H6HFL1</accession>
<name>A0A8H6HFL1_9AGAR</name>
<dbReference type="EMBL" id="JACGCI010000105">
    <property type="protein sequence ID" value="KAF6745510.1"/>
    <property type="molecule type" value="Genomic_DNA"/>
</dbReference>
<organism evidence="2 3">
    <name type="scientific">Ephemerocybe angulata</name>
    <dbReference type="NCBI Taxonomy" id="980116"/>
    <lineage>
        <taxon>Eukaryota</taxon>
        <taxon>Fungi</taxon>
        <taxon>Dikarya</taxon>
        <taxon>Basidiomycota</taxon>
        <taxon>Agaricomycotina</taxon>
        <taxon>Agaricomycetes</taxon>
        <taxon>Agaricomycetidae</taxon>
        <taxon>Agaricales</taxon>
        <taxon>Agaricineae</taxon>
        <taxon>Psathyrellaceae</taxon>
        <taxon>Ephemerocybe</taxon>
    </lineage>
</organism>
<proteinExistence type="predicted"/>
<reference evidence="2 3" key="1">
    <citation type="submission" date="2020-07" db="EMBL/GenBank/DDBJ databases">
        <title>Comparative genomics of pyrophilous fungi reveals a link between fire events and developmental genes.</title>
        <authorList>
            <consortium name="DOE Joint Genome Institute"/>
            <person name="Steindorff A.S."/>
            <person name="Carver A."/>
            <person name="Calhoun S."/>
            <person name="Stillman K."/>
            <person name="Liu H."/>
            <person name="Lipzen A."/>
            <person name="Pangilinan J."/>
            <person name="Labutti K."/>
            <person name="Bruns T.D."/>
            <person name="Grigoriev I.V."/>
        </authorList>
    </citation>
    <scope>NUCLEOTIDE SEQUENCE [LARGE SCALE GENOMIC DNA]</scope>
    <source>
        <strain evidence="2 3">CBS 144469</strain>
    </source>
</reference>
<gene>
    <name evidence="2" type="ORF">DFP72DRAFT_856458</name>
</gene>
<dbReference type="AlphaFoldDB" id="A0A8H6HFL1"/>